<dbReference type="PANTHER" id="PTHR23508:SF10">
    <property type="entry name" value="CARBOXYLIC ACID TRANSPORTER PROTEIN HOMOLOG"/>
    <property type="match status" value="1"/>
</dbReference>
<keyword evidence="2 6" id="KW-0812">Transmembrane</keyword>
<feature type="transmembrane region" description="Helical" evidence="6">
    <location>
        <begin position="213"/>
        <end position="234"/>
    </location>
</feature>
<dbReference type="GO" id="GO:0046943">
    <property type="term" value="F:carboxylic acid transmembrane transporter activity"/>
    <property type="evidence" value="ECO:0007669"/>
    <property type="project" value="TreeGrafter"/>
</dbReference>
<dbReference type="PhylomeDB" id="A0A060SZK5"/>
<feature type="transmembrane region" description="Helical" evidence="6">
    <location>
        <begin position="41"/>
        <end position="63"/>
    </location>
</feature>
<organism evidence="8">
    <name type="scientific">Blastobotrys adeninivorans</name>
    <name type="common">Yeast</name>
    <name type="synonym">Arxula adeninivorans</name>
    <dbReference type="NCBI Taxonomy" id="409370"/>
    <lineage>
        <taxon>Eukaryota</taxon>
        <taxon>Fungi</taxon>
        <taxon>Dikarya</taxon>
        <taxon>Ascomycota</taxon>
        <taxon>Saccharomycotina</taxon>
        <taxon>Dipodascomycetes</taxon>
        <taxon>Dipodascales</taxon>
        <taxon>Trichomonascaceae</taxon>
        <taxon>Blastobotrys</taxon>
    </lineage>
</organism>
<sequence length="468" mass="50264">MDPESPTKSPAVSTTEIEETQSQLEWQVPPRTAKERLSSMAIVAFSAIALLSDGYNAQVIGYMNPFFAVLYEGSFTDTLKTRLSNAYLIGEIVGMVGFGVIIDRIGRKFGIVVATVLLVLGIVLATAAHGKTDTGMFWMMIVGRGVAGVGAGGEYPVCGTGATEATDESAKGRKYRGFIIGMVCDCAIDMGFVAAGIVAIIVIAAYHENNSSGIWRITFGLGLVLPLCVFYFRLKMINTVQYRKHAMRRRVPYMLVLKRYWKTMIGTCMTWFMYDFVSYPFGLFSSTIISQLNPESSVIKNVGLGTAINSFYIPGCLVGAYLMDKIGRKNTMMAGFFSQAILGFIIGGALKPIQSVVPLFVVLYGIFSALGEMGPGVSTFLISSESYATPLRGHLLGLSAAVGKAGAAIGTQVFTPMQNAIGGDDELKGQQGVFLVGAAFSLVGGLICFFCVPNVRQLPPGECSVQQY</sequence>
<reference evidence="8" key="1">
    <citation type="submission" date="2014-02" db="EMBL/GenBank/DDBJ databases">
        <authorList>
            <person name="Genoscope - CEA"/>
        </authorList>
    </citation>
    <scope>NUCLEOTIDE SEQUENCE</scope>
    <source>
        <strain evidence="8">LS3</strain>
    </source>
</reference>
<dbReference type="PROSITE" id="PS50850">
    <property type="entry name" value="MFS"/>
    <property type="match status" value="1"/>
</dbReference>
<dbReference type="InterPro" id="IPR036259">
    <property type="entry name" value="MFS_trans_sf"/>
</dbReference>
<feature type="domain" description="Major facilitator superfamily (MFS) profile" evidence="7">
    <location>
        <begin position="42"/>
        <end position="456"/>
    </location>
</feature>
<feature type="transmembrane region" description="Helical" evidence="6">
    <location>
        <begin position="109"/>
        <end position="130"/>
    </location>
</feature>
<protein>
    <submittedName>
        <fullName evidence="8">ARAD1C05456p</fullName>
    </submittedName>
</protein>
<evidence type="ECO:0000256" key="3">
    <source>
        <dbReference type="ARBA" id="ARBA00022989"/>
    </source>
</evidence>
<feature type="transmembrane region" description="Helical" evidence="6">
    <location>
        <begin position="302"/>
        <end position="322"/>
    </location>
</feature>
<dbReference type="InterPro" id="IPR005828">
    <property type="entry name" value="MFS_sugar_transport-like"/>
</dbReference>
<feature type="transmembrane region" description="Helical" evidence="6">
    <location>
        <begin position="359"/>
        <end position="383"/>
    </location>
</feature>
<name>A0A060SZK5_BLAAD</name>
<feature type="region of interest" description="Disordered" evidence="5">
    <location>
        <begin position="1"/>
        <end position="24"/>
    </location>
</feature>
<evidence type="ECO:0000256" key="6">
    <source>
        <dbReference type="SAM" id="Phobius"/>
    </source>
</evidence>
<dbReference type="InterPro" id="IPR020846">
    <property type="entry name" value="MFS_dom"/>
</dbReference>
<dbReference type="InterPro" id="IPR005829">
    <property type="entry name" value="Sugar_transporter_CS"/>
</dbReference>
<feature type="transmembrane region" description="Helical" evidence="6">
    <location>
        <begin position="395"/>
        <end position="414"/>
    </location>
</feature>
<dbReference type="AlphaFoldDB" id="A0A060SZK5"/>
<proteinExistence type="predicted"/>
<feature type="transmembrane region" description="Helical" evidence="6">
    <location>
        <begin position="255"/>
        <end position="274"/>
    </location>
</feature>
<dbReference type="Pfam" id="PF00083">
    <property type="entry name" value="Sugar_tr"/>
    <property type="match status" value="2"/>
</dbReference>
<reference evidence="8" key="2">
    <citation type="submission" date="2014-06" db="EMBL/GenBank/DDBJ databases">
        <title>The complete genome of Blastobotrys (Arxula) adeninivorans LS3 - a yeast of biotechnological interest.</title>
        <authorList>
            <person name="Kunze G."/>
            <person name="Gaillardin C."/>
            <person name="Czernicka M."/>
            <person name="Durrens P."/>
            <person name="Martin T."/>
            <person name="Boer E."/>
            <person name="Gabaldon T."/>
            <person name="Cruz J."/>
            <person name="Talla E."/>
            <person name="Marck C."/>
            <person name="Goffeau A."/>
            <person name="Barbe V."/>
            <person name="Baret P."/>
            <person name="Baronian K."/>
            <person name="Beier S."/>
            <person name="Bleykasten C."/>
            <person name="Bode R."/>
            <person name="Casaregola S."/>
            <person name="Despons L."/>
            <person name="Fairhead C."/>
            <person name="Giersberg M."/>
            <person name="Gierski P."/>
            <person name="Hahnel U."/>
            <person name="Hartmann A."/>
            <person name="Jankowska D."/>
            <person name="Jubin C."/>
            <person name="Jung P."/>
            <person name="Lafontaine I."/>
            <person name="Leh-Louis V."/>
            <person name="Lemaire M."/>
            <person name="Marcet-Houben M."/>
            <person name="Mascher M."/>
            <person name="Morel G."/>
            <person name="Richard G.-F."/>
            <person name="Riechen J."/>
            <person name="Sacerdot C."/>
            <person name="Sarkar A."/>
            <person name="Savel G."/>
            <person name="Schacherer J."/>
            <person name="Sherman D."/>
            <person name="Straub M.-L."/>
            <person name="Stein N."/>
            <person name="Thierry A."/>
            <person name="Trautwein-Schult A."/>
            <person name="Westhof E."/>
            <person name="Worch S."/>
            <person name="Dujon B."/>
            <person name="Souciet J.-L."/>
            <person name="Wincker P."/>
            <person name="Scholz U."/>
            <person name="Neuveglise N."/>
        </authorList>
    </citation>
    <scope>NUCLEOTIDE SEQUENCE</scope>
    <source>
        <strain evidence="8">LS3</strain>
    </source>
</reference>
<dbReference type="PANTHER" id="PTHR23508">
    <property type="entry name" value="CARBOXYLIC ACID TRANSPORTER PROTEIN HOMOLOG"/>
    <property type="match status" value="1"/>
</dbReference>
<feature type="transmembrane region" description="Helical" evidence="6">
    <location>
        <begin position="434"/>
        <end position="452"/>
    </location>
</feature>
<keyword evidence="4 6" id="KW-0472">Membrane</keyword>
<dbReference type="GO" id="GO:0005886">
    <property type="term" value="C:plasma membrane"/>
    <property type="evidence" value="ECO:0007669"/>
    <property type="project" value="TreeGrafter"/>
</dbReference>
<accession>A0A060SZK5</accession>
<feature type="transmembrane region" description="Helical" evidence="6">
    <location>
        <begin position="83"/>
        <end position="102"/>
    </location>
</feature>
<dbReference type="PROSITE" id="PS00216">
    <property type="entry name" value="SUGAR_TRANSPORT_1"/>
    <property type="match status" value="1"/>
</dbReference>
<feature type="transmembrane region" description="Helical" evidence="6">
    <location>
        <begin position="334"/>
        <end position="353"/>
    </location>
</feature>
<feature type="transmembrane region" description="Helical" evidence="6">
    <location>
        <begin position="136"/>
        <end position="157"/>
    </location>
</feature>
<evidence type="ECO:0000256" key="2">
    <source>
        <dbReference type="ARBA" id="ARBA00022692"/>
    </source>
</evidence>
<evidence type="ECO:0000256" key="5">
    <source>
        <dbReference type="SAM" id="MobiDB-lite"/>
    </source>
</evidence>
<evidence type="ECO:0000256" key="1">
    <source>
        <dbReference type="ARBA" id="ARBA00004141"/>
    </source>
</evidence>
<gene>
    <name evidence="8" type="ORF">GNLVRS02_ARAD1C05456g</name>
</gene>
<evidence type="ECO:0000313" key="8">
    <source>
        <dbReference type="EMBL" id="CDP34133.1"/>
    </source>
</evidence>
<evidence type="ECO:0000259" key="7">
    <source>
        <dbReference type="PROSITE" id="PS50850"/>
    </source>
</evidence>
<dbReference type="SUPFAM" id="SSF103473">
    <property type="entry name" value="MFS general substrate transporter"/>
    <property type="match status" value="1"/>
</dbReference>
<dbReference type="Gene3D" id="1.20.1250.20">
    <property type="entry name" value="MFS general substrate transporter like domains"/>
    <property type="match status" value="1"/>
</dbReference>
<feature type="transmembrane region" description="Helical" evidence="6">
    <location>
        <begin position="178"/>
        <end position="207"/>
    </location>
</feature>
<keyword evidence="3 6" id="KW-1133">Transmembrane helix</keyword>
<comment type="subcellular location">
    <subcellularLocation>
        <location evidence="1">Membrane</location>
        <topology evidence="1">Multi-pass membrane protein</topology>
    </subcellularLocation>
</comment>
<dbReference type="EMBL" id="HG937693">
    <property type="protein sequence ID" value="CDP34133.1"/>
    <property type="molecule type" value="Genomic_DNA"/>
</dbReference>
<evidence type="ECO:0000256" key="4">
    <source>
        <dbReference type="ARBA" id="ARBA00023136"/>
    </source>
</evidence>